<sequence>MQHRFRFERIFSTPKHLLKDKYQKSNLSFSQENLDFETEGESLQLLQEILEEQKKKQEELKLKLKKKQEEIQQNSFQFKKNQKKTLNCFDFTSLSHKMSNEFRKNTKKFLFSYSIYR</sequence>
<comment type="caution">
    <text evidence="2">The sequence shown here is derived from an EMBL/GenBank/DDBJ whole genome shotgun (WGS) entry which is preliminary data.</text>
</comment>
<dbReference type="AlphaFoldDB" id="A0A9Q0L7T0"/>
<proteinExistence type="predicted"/>
<keyword evidence="1" id="KW-0175">Coiled coil</keyword>
<gene>
    <name evidence="2" type="ORF">M0811_12734</name>
</gene>
<dbReference type="EMBL" id="JAPDFW010000123">
    <property type="protein sequence ID" value="KAJ5067927.1"/>
    <property type="molecule type" value="Genomic_DNA"/>
</dbReference>
<reference evidence="2" key="1">
    <citation type="submission" date="2022-10" db="EMBL/GenBank/DDBJ databases">
        <title>Novel sulphate-reducing endosymbionts in the free-living metamonad Anaeramoeba.</title>
        <authorList>
            <person name="Jerlstrom-Hultqvist J."/>
            <person name="Cepicka I."/>
            <person name="Gallot-Lavallee L."/>
            <person name="Salas-Leiva D."/>
            <person name="Curtis B.A."/>
            <person name="Zahonova K."/>
            <person name="Pipaliya S."/>
            <person name="Dacks J."/>
            <person name="Roger A.J."/>
        </authorList>
    </citation>
    <scope>NUCLEOTIDE SEQUENCE</scope>
    <source>
        <strain evidence="2">BMAN</strain>
    </source>
</reference>
<dbReference type="Proteomes" id="UP001149090">
    <property type="component" value="Unassembled WGS sequence"/>
</dbReference>
<organism evidence="2 3">
    <name type="scientific">Anaeramoeba ignava</name>
    <name type="common">Anaerobic marine amoeba</name>
    <dbReference type="NCBI Taxonomy" id="1746090"/>
    <lineage>
        <taxon>Eukaryota</taxon>
        <taxon>Metamonada</taxon>
        <taxon>Anaeramoebidae</taxon>
        <taxon>Anaeramoeba</taxon>
    </lineage>
</organism>
<evidence type="ECO:0000313" key="3">
    <source>
        <dbReference type="Proteomes" id="UP001149090"/>
    </source>
</evidence>
<evidence type="ECO:0000256" key="1">
    <source>
        <dbReference type="SAM" id="Coils"/>
    </source>
</evidence>
<keyword evidence="3" id="KW-1185">Reference proteome</keyword>
<name>A0A9Q0L7T0_ANAIG</name>
<protein>
    <submittedName>
        <fullName evidence="2">Uncharacterized protein</fullName>
    </submittedName>
</protein>
<feature type="coiled-coil region" evidence="1">
    <location>
        <begin position="43"/>
        <end position="74"/>
    </location>
</feature>
<evidence type="ECO:0000313" key="2">
    <source>
        <dbReference type="EMBL" id="KAJ5067927.1"/>
    </source>
</evidence>
<accession>A0A9Q0L7T0</accession>